<keyword evidence="4" id="KW-1185">Reference proteome</keyword>
<dbReference type="GO" id="GO:0000127">
    <property type="term" value="C:transcription factor TFIIIC complex"/>
    <property type="evidence" value="ECO:0007669"/>
    <property type="project" value="TreeGrafter"/>
</dbReference>
<dbReference type="OrthoDB" id="9991317at2759"/>
<feature type="region of interest" description="Disordered" evidence="2">
    <location>
        <begin position="128"/>
        <end position="172"/>
    </location>
</feature>
<sequence length="573" mass="65076">YAHDLVTFGDLHVDVAEAYAYIGNQDAKVIEILEKLVDVPSLCNDKLFLLLGQAHEHLELFKAALDLYEKALQLQSTTNTIDPHMAWSALSICLRLHMAEYGLKLFDMYLKESVLNLPIRPHWVNTKSMDGSGKKSQGDDELEEDENDEDDDDDDDDEDEEDDAVPSWSDPSFSVDAMDNAIRLKLLIMYGRLHRATGNSEILCKVGIPIILLSLQQSKRLVGSRRLLRKMQRYYDEKSNKAIADNVQLNDPQTNVWLTMRATYLVNPEDPMTRNTLVAIAVRVTQQILVLKALSKTEHYGLIMDVGKALTESGNHTSAIELLTEVNCSDKVSDPQLRFNIRFLALATALSFKENRMAYEVARLNILEDPLDVGAWNLFCHIISHTGVFSWHQKFLAKILRDYPKCVPAMIMAGHRSSAYDISSLAVGELTLAHLELPEDPLILLCLGLAYLNLSMQRTVQDRQQSVAKSFAFLQTYHTKRMQQQTAMESEGFGSDLAKIEGWYNMARGYHQLELNHLAIALYERVLRYYDAHEVPAEYQLCREAAYNLSLIYKKSGAPDLAQYLLHKYLVVN</sequence>
<dbReference type="SUPFAM" id="SSF48452">
    <property type="entry name" value="TPR-like"/>
    <property type="match status" value="1"/>
</dbReference>
<dbReference type="SMART" id="SM00028">
    <property type="entry name" value="TPR"/>
    <property type="match status" value="2"/>
</dbReference>
<dbReference type="PROSITE" id="PS50005">
    <property type="entry name" value="TPR"/>
    <property type="match status" value="1"/>
</dbReference>
<reference evidence="3 4" key="1">
    <citation type="journal article" date="2014" name="Genome Biol. Evol.">
        <title>The secreted proteins of Achlya hypogyna and Thraustotheca clavata identify the ancestral oomycete secretome and reveal gene acquisitions by horizontal gene transfer.</title>
        <authorList>
            <person name="Misner I."/>
            <person name="Blouin N."/>
            <person name="Leonard G."/>
            <person name="Richards T.A."/>
            <person name="Lane C.E."/>
        </authorList>
    </citation>
    <scope>NUCLEOTIDE SEQUENCE [LARGE SCALE GENOMIC DNA]</scope>
    <source>
        <strain evidence="3 4">ATCC 34112</strain>
    </source>
</reference>
<dbReference type="PANTHER" id="PTHR23082">
    <property type="entry name" value="TRANSCRIPTION INITIATION FACTOR IIIC TFIIIC , POLYPEPTIDE 3-RELATED"/>
    <property type="match status" value="1"/>
</dbReference>
<accession>A0A1V9YS89</accession>
<evidence type="ECO:0000256" key="2">
    <source>
        <dbReference type="SAM" id="MobiDB-lite"/>
    </source>
</evidence>
<name>A0A1V9YS89_9STRA</name>
<dbReference type="STRING" id="74557.A0A1V9YS89"/>
<dbReference type="Proteomes" id="UP000243217">
    <property type="component" value="Unassembled WGS sequence"/>
</dbReference>
<protein>
    <submittedName>
        <fullName evidence="3">Transcription factor</fullName>
    </submittedName>
</protein>
<gene>
    <name evidence="3" type="ORF">THRCLA_22813</name>
</gene>
<feature type="repeat" description="TPR" evidence="1">
    <location>
        <begin position="45"/>
        <end position="78"/>
    </location>
</feature>
<feature type="non-terminal residue" evidence="3">
    <location>
        <position position="1"/>
    </location>
</feature>
<comment type="caution">
    <text evidence="3">The sequence shown here is derived from an EMBL/GenBank/DDBJ whole genome shotgun (WGS) entry which is preliminary data.</text>
</comment>
<dbReference type="InterPro" id="IPR011990">
    <property type="entry name" value="TPR-like_helical_dom_sf"/>
</dbReference>
<dbReference type="GO" id="GO:0006383">
    <property type="term" value="P:transcription by RNA polymerase III"/>
    <property type="evidence" value="ECO:0007669"/>
    <property type="project" value="InterPro"/>
</dbReference>
<dbReference type="Pfam" id="PF13181">
    <property type="entry name" value="TPR_8"/>
    <property type="match status" value="1"/>
</dbReference>
<dbReference type="PANTHER" id="PTHR23082:SF0">
    <property type="entry name" value="GENERAL TRANSCRIPTION FACTOR 3C POLYPEPTIDE 3"/>
    <property type="match status" value="1"/>
</dbReference>
<dbReference type="InterPro" id="IPR019734">
    <property type="entry name" value="TPR_rpt"/>
</dbReference>
<dbReference type="AlphaFoldDB" id="A0A1V9YS89"/>
<keyword evidence="1" id="KW-0802">TPR repeat</keyword>
<dbReference type="Gene3D" id="1.25.40.10">
    <property type="entry name" value="Tetratricopeptide repeat domain"/>
    <property type="match status" value="1"/>
</dbReference>
<evidence type="ECO:0000313" key="3">
    <source>
        <dbReference type="EMBL" id="OQR88694.1"/>
    </source>
</evidence>
<organism evidence="3 4">
    <name type="scientific">Thraustotheca clavata</name>
    <dbReference type="NCBI Taxonomy" id="74557"/>
    <lineage>
        <taxon>Eukaryota</taxon>
        <taxon>Sar</taxon>
        <taxon>Stramenopiles</taxon>
        <taxon>Oomycota</taxon>
        <taxon>Saprolegniomycetes</taxon>
        <taxon>Saprolegniales</taxon>
        <taxon>Achlyaceae</taxon>
        <taxon>Thraustotheca</taxon>
    </lineage>
</organism>
<dbReference type="EMBL" id="JNBS01003055">
    <property type="protein sequence ID" value="OQR88694.1"/>
    <property type="molecule type" value="Genomic_DNA"/>
</dbReference>
<dbReference type="InterPro" id="IPR039340">
    <property type="entry name" value="Tfc4/TFIIIC-102/Sfc4"/>
</dbReference>
<feature type="compositionally biased region" description="Acidic residues" evidence="2">
    <location>
        <begin position="139"/>
        <end position="164"/>
    </location>
</feature>
<proteinExistence type="predicted"/>
<evidence type="ECO:0000256" key="1">
    <source>
        <dbReference type="PROSITE-ProRule" id="PRU00339"/>
    </source>
</evidence>
<evidence type="ECO:0000313" key="4">
    <source>
        <dbReference type="Proteomes" id="UP000243217"/>
    </source>
</evidence>